<feature type="coiled-coil region" evidence="1">
    <location>
        <begin position="53"/>
        <end position="83"/>
    </location>
</feature>
<evidence type="ECO:0000313" key="3">
    <source>
        <dbReference type="EMBL" id="SEQ52592.1"/>
    </source>
</evidence>
<dbReference type="GO" id="GO:0008168">
    <property type="term" value="F:methyltransferase activity"/>
    <property type="evidence" value="ECO:0007669"/>
    <property type="project" value="UniProtKB-KW"/>
</dbReference>
<keyword evidence="2" id="KW-0812">Transmembrane</keyword>
<protein>
    <submittedName>
        <fullName evidence="3">Uroporphyrin-3 C-methyltransferase</fullName>
    </submittedName>
</protein>
<keyword evidence="4" id="KW-1185">Reference proteome</keyword>
<gene>
    <name evidence="3" type="ORF">SAMN04488038_107173</name>
</gene>
<keyword evidence="3" id="KW-0489">Methyltransferase</keyword>
<evidence type="ECO:0000256" key="1">
    <source>
        <dbReference type="SAM" id="Coils"/>
    </source>
</evidence>
<dbReference type="GO" id="GO:0032259">
    <property type="term" value="P:methylation"/>
    <property type="evidence" value="ECO:0007669"/>
    <property type="project" value="UniProtKB-KW"/>
</dbReference>
<feature type="transmembrane region" description="Helical" evidence="2">
    <location>
        <begin position="21"/>
        <end position="40"/>
    </location>
</feature>
<dbReference type="EMBL" id="FOFS01000007">
    <property type="protein sequence ID" value="SEQ52592.1"/>
    <property type="molecule type" value="Genomic_DNA"/>
</dbReference>
<proteinExistence type="predicted"/>
<sequence>MDSHKAVTEDSESSGASLRRWLLLLLLAALLAGGGAWLYTRIASSLALQRDTQQQLVRGLNALEAQADRLEAHQADLAASTQRSSSQVSSFAQRLDAQDQSLGQLKEQLSGGRGRFQLASVEQLLLLASDRLQLAGDVPAALVALDEADARLANLREPRLYAVRQALAQERAQLQAVPLPDFTGAALTLSSLIERVPHLPLATHAPSRFDAHPQRVLVADDAPWYGRLWASVRQALGDIFTVRRDNGPAPQLLTQEQEALIVQVLALKLEGARVALLRRDTVSFRDLAESAGAWLDAYFRDDDPGVAAAKAELQRLQPLDLNPPLPDTSRSLGLLRQFLAAAP</sequence>
<dbReference type="Pfam" id="PF04375">
    <property type="entry name" value="HemX"/>
    <property type="match status" value="1"/>
</dbReference>
<name>A0A1H9GR78_9GAMM</name>
<keyword evidence="3" id="KW-0808">Transferase</keyword>
<evidence type="ECO:0000256" key="2">
    <source>
        <dbReference type="SAM" id="Phobius"/>
    </source>
</evidence>
<dbReference type="AlphaFoldDB" id="A0A1H9GR78"/>
<keyword evidence="1" id="KW-0175">Coiled coil</keyword>
<keyword evidence="2" id="KW-0472">Membrane</keyword>
<dbReference type="PANTHER" id="PTHR38043:SF1">
    <property type="entry name" value="PROTEIN HEMX"/>
    <property type="match status" value="1"/>
</dbReference>
<reference evidence="3 4" key="1">
    <citation type="submission" date="2016-10" db="EMBL/GenBank/DDBJ databases">
        <authorList>
            <person name="de Groot N.N."/>
        </authorList>
    </citation>
    <scope>NUCLEOTIDE SEQUENCE [LARGE SCALE GENOMIC DNA]</scope>
    <source>
        <strain evidence="3 4">DSM 25927</strain>
    </source>
</reference>
<dbReference type="RefSeq" id="WP_177188940.1">
    <property type="nucleotide sequence ID" value="NZ_FOFS01000007.1"/>
</dbReference>
<dbReference type="InterPro" id="IPR007470">
    <property type="entry name" value="HemX"/>
</dbReference>
<dbReference type="STRING" id="489703.SAMN04488038_107173"/>
<evidence type="ECO:0000313" key="4">
    <source>
        <dbReference type="Proteomes" id="UP000199233"/>
    </source>
</evidence>
<accession>A0A1H9GR78</accession>
<dbReference type="Proteomes" id="UP000199233">
    <property type="component" value="Unassembled WGS sequence"/>
</dbReference>
<organism evidence="3 4">
    <name type="scientific">Solimonas aquatica</name>
    <dbReference type="NCBI Taxonomy" id="489703"/>
    <lineage>
        <taxon>Bacteria</taxon>
        <taxon>Pseudomonadati</taxon>
        <taxon>Pseudomonadota</taxon>
        <taxon>Gammaproteobacteria</taxon>
        <taxon>Nevskiales</taxon>
        <taxon>Nevskiaceae</taxon>
        <taxon>Solimonas</taxon>
    </lineage>
</organism>
<dbReference type="PANTHER" id="PTHR38043">
    <property type="entry name" value="PROTEIN HEMX"/>
    <property type="match status" value="1"/>
</dbReference>
<keyword evidence="2" id="KW-1133">Transmembrane helix</keyword>